<dbReference type="GO" id="GO:0016787">
    <property type="term" value="F:hydrolase activity"/>
    <property type="evidence" value="ECO:0007669"/>
    <property type="project" value="UniProtKB-KW"/>
</dbReference>
<dbReference type="Pfam" id="PF08386">
    <property type="entry name" value="Abhydrolase_4"/>
    <property type="match status" value="1"/>
</dbReference>
<dbReference type="InterPro" id="IPR000073">
    <property type="entry name" value="AB_hydrolase_1"/>
</dbReference>
<evidence type="ECO:0000256" key="3">
    <source>
        <dbReference type="ARBA" id="ARBA00022801"/>
    </source>
</evidence>
<reference evidence="6" key="1">
    <citation type="submission" date="2020-11" db="EMBL/GenBank/DDBJ databases">
        <title>Nocardia NEAU-351.nov., a novel actinomycete isolated from the cow dung.</title>
        <authorList>
            <person name="Zhang X."/>
        </authorList>
    </citation>
    <scope>NUCLEOTIDE SEQUENCE</scope>
    <source>
        <strain evidence="6">NEAU-351</strain>
    </source>
</reference>
<dbReference type="RefSeq" id="WP_196150988.1">
    <property type="nucleotide sequence ID" value="NZ_JADMLG010000008.1"/>
</dbReference>
<evidence type="ECO:0000259" key="4">
    <source>
        <dbReference type="Pfam" id="PF00561"/>
    </source>
</evidence>
<dbReference type="PANTHER" id="PTHR43248:SF29">
    <property type="entry name" value="TRIPEPTIDYL AMINOPEPTIDASE"/>
    <property type="match status" value="1"/>
</dbReference>
<evidence type="ECO:0000313" key="7">
    <source>
        <dbReference type="Proteomes" id="UP000655751"/>
    </source>
</evidence>
<dbReference type="SUPFAM" id="SSF53474">
    <property type="entry name" value="alpha/beta-Hydrolases"/>
    <property type="match status" value="1"/>
</dbReference>
<keyword evidence="7" id="KW-1185">Reference proteome</keyword>
<evidence type="ECO:0000256" key="2">
    <source>
        <dbReference type="ARBA" id="ARBA00022729"/>
    </source>
</evidence>
<dbReference type="InterPro" id="IPR051601">
    <property type="entry name" value="Serine_prot/Carboxylest_S33"/>
</dbReference>
<dbReference type="EMBL" id="JADMLG010000008">
    <property type="protein sequence ID" value="MBH0778675.1"/>
    <property type="molecule type" value="Genomic_DNA"/>
</dbReference>
<evidence type="ECO:0000313" key="6">
    <source>
        <dbReference type="EMBL" id="MBH0778675.1"/>
    </source>
</evidence>
<comment type="caution">
    <text evidence="6">The sequence shown here is derived from an EMBL/GenBank/DDBJ whole genome shotgun (WGS) entry which is preliminary data.</text>
</comment>
<evidence type="ECO:0000256" key="1">
    <source>
        <dbReference type="ARBA" id="ARBA00010088"/>
    </source>
</evidence>
<feature type="domain" description="Peptidase S33 tripeptidyl aminopeptidase-like C-terminal" evidence="5">
    <location>
        <begin position="438"/>
        <end position="523"/>
    </location>
</feature>
<evidence type="ECO:0000259" key="5">
    <source>
        <dbReference type="Pfam" id="PF08386"/>
    </source>
</evidence>
<keyword evidence="2" id="KW-0732">Signal</keyword>
<feature type="domain" description="AB hydrolase-1" evidence="4">
    <location>
        <begin position="99"/>
        <end position="241"/>
    </location>
</feature>
<dbReference type="Proteomes" id="UP000655751">
    <property type="component" value="Unassembled WGS sequence"/>
</dbReference>
<dbReference type="InterPro" id="IPR013595">
    <property type="entry name" value="Pept_S33_TAP-like_C"/>
</dbReference>
<gene>
    <name evidence="6" type="ORF">IT779_20545</name>
</gene>
<dbReference type="Pfam" id="PF00561">
    <property type="entry name" value="Abhydrolase_1"/>
    <property type="match status" value="1"/>
</dbReference>
<dbReference type="InterPro" id="IPR029058">
    <property type="entry name" value="AB_hydrolase_fold"/>
</dbReference>
<proteinExistence type="inferred from homology"/>
<organism evidence="6 7">
    <name type="scientific">Nocardia bovistercoris</name>
    <dbReference type="NCBI Taxonomy" id="2785916"/>
    <lineage>
        <taxon>Bacteria</taxon>
        <taxon>Bacillati</taxon>
        <taxon>Actinomycetota</taxon>
        <taxon>Actinomycetes</taxon>
        <taxon>Mycobacteriales</taxon>
        <taxon>Nocardiaceae</taxon>
        <taxon>Nocardia</taxon>
    </lineage>
</organism>
<keyword evidence="3 6" id="KW-0378">Hydrolase</keyword>
<accession>A0A931IF70</accession>
<name>A0A931IF70_9NOCA</name>
<dbReference type="AlphaFoldDB" id="A0A931IF70"/>
<dbReference type="Gene3D" id="3.40.50.1820">
    <property type="entry name" value="alpha/beta hydrolase"/>
    <property type="match status" value="2"/>
</dbReference>
<protein>
    <submittedName>
        <fullName evidence="6">Alpha/beta fold hydrolase</fullName>
    </submittedName>
</protein>
<sequence>MTSRPHNGSTCGFRRVSRVAGAAVAVWAIVLSSISASAEAAPRPDFGACPDGAVTPDRGAACAVLEVPLDYAEPGGPTIELTVSRIAATGVSRGAIFANPGGPGGDALNFWAERVGVLPDALYREFDLVAVQPRGLRWSTPLDCGETKATDPQRLSFTMREDKAHGCADSPPGYRDTVTTENTARDMDAVRAALGLRRVNFLGVSYGTYLGAVYATMFGARVDRMVLDSNVNPDWVWTEEFAVQQVAIKRRLDDLFAWIAENDAEYRLGGTALQVYRNWVRLVTAQGGGVYANLTPPPASAADLPVALPEPLAEIARDGLSGASEQANRVENLVRILHSSGAATQGPLLGATVVAAYARAFWPRFASAMADVDADPANVGRLQAMDRAVDPDATARSVFSAITCNENAVAPRPELVSDALATIASGGNVMDARADIVRSGKLCESWPPVARPVPISGADLDTPPLLLQSRYDPMTEYRGGPALARAVDGSLVTVEGGDHGVFGRGNPAVDDAVVTYLRTGRVEITHAAEAPLPPRP</sequence>
<comment type="similarity">
    <text evidence="1">Belongs to the peptidase S33 family.</text>
</comment>
<dbReference type="PANTHER" id="PTHR43248">
    <property type="entry name" value="2-SUCCINYL-6-HYDROXY-2,4-CYCLOHEXADIENE-1-CARBOXYLATE SYNTHASE"/>
    <property type="match status" value="1"/>
</dbReference>